<dbReference type="SUPFAM" id="SSF54631">
    <property type="entry name" value="CBS-domain pair"/>
    <property type="match status" value="1"/>
</dbReference>
<evidence type="ECO:0000313" key="8">
    <source>
        <dbReference type="Proteomes" id="UP000287033"/>
    </source>
</evidence>
<dbReference type="GO" id="GO:0031588">
    <property type="term" value="C:nucleotide-activated protein kinase complex"/>
    <property type="evidence" value="ECO:0007669"/>
    <property type="project" value="TreeGrafter"/>
</dbReference>
<keyword evidence="4" id="KW-0275">Fatty acid biosynthesis</keyword>
<dbReference type="Gene3D" id="3.10.580.10">
    <property type="entry name" value="CBS-domain"/>
    <property type="match status" value="1"/>
</dbReference>
<keyword evidence="2" id="KW-0677">Repeat</keyword>
<dbReference type="PANTHER" id="PTHR13780">
    <property type="entry name" value="AMP-ACTIVATED PROTEIN KINASE, GAMMA REGULATORY SUBUNIT"/>
    <property type="match status" value="1"/>
</dbReference>
<evidence type="ECO:0000256" key="3">
    <source>
        <dbReference type="ARBA" id="ARBA00023122"/>
    </source>
</evidence>
<evidence type="ECO:0000256" key="1">
    <source>
        <dbReference type="ARBA" id="ARBA00006750"/>
    </source>
</evidence>
<dbReference type="AlphaFoldDB" id="A0A401TXM5"/>
<name>A0A401TXM5_CHIPU</name>
<accession>A0A401TXM5</accession>
<keyword evidence="4" id="KW-0443">Lipid metabolism</keyword>
<dbReference type="GO" id="GO:0019901">
    <property type="term" value="F:protein kinase binding"/>
    <property type="evidence" value="ECO:0007669"/>
    <property type="project" value="TreeGrafter"/>
</dbReference>
<keyword evidence="4" id="KW-0276">Fatty acid metabolism</keyword>
<dbReference type="OrthoDB" id="449052at2759"/>
<keyword evidence="8" id="KW-1185">Reference proteome</keyword>
<reference evidence="7 8" key="1">
    <citation type="journal article" date="2018" name="Nat. Ecol. Evol.">
        <title>Shark genomes provide insights into elasmobranch evolution and the origin of vertebrates.</title>
        <authorList>
            <person name="Hara Y"/>
            <person name="Yamaguchi K"/>
            <person name="Onimaru K"/>
            <person name="Kadota M"/>
            <person name="Koyanagi M"/>
            <person name="Keeley SD"/>
            <person name="Tatsumi K"/>
            <person name="Tanaka K"/>
            <person name="Motone F"/>
            <person name="Kageyama Y"/>
            <person name="Nozu R"/>
            <person name="Adachi N"/>
            <person name="Nishimura O"/>
            <person name="Nakagawa R"/>
            <person name="Tanegashima C"/>
            <person name="Kiyatake I"/>
            <person name="Matsumoto R"/>
            <person name="Murakumo K"/>
            <person name="Nishida K"/>
            <person name="Terakita A"/>
            <person name="Kuratani S"/>
            <person name="Sato K"/>
            <person name="Hyodo S Kuraku.S."/>
        </authorList>
    </citation>
    <scope>NUCLEOTIDE SEQUENCE [LARGE SCALE GENOMIC DNA]</scope>
</reference>
<comment type="caution">
    <text evidence="7">The sequence shown here is derived from an EMBL/GenBank/DDBJ whole genome shotgun (WGS) entry which is preliminary data.</text>
</comment>
<dbReference type="InterPro" id="IPR050511">
    <property type="entry name" value="AMPK_gamma/SDS23_families"/>
</dbReference>
<feature type="non-terminal residue" evidence="7">
    <location>
        <position position="1"/>
    </location>
</feature>
<evidence type="ECO:0000259" key="6">
    <source>
        <dbReference type="Pfam" id="PF00571"/>
    </source>
</evidence>
<dbReference type="EMBL" id="BEZZ01210212">
    <property type="protein sequence ID" value="GCC47407.1"/>
    <property type="molecule type" value="Genomic_DNA"/>
</dbReference>
<dbReference type="PANTHER" id="PTHR13780:SF35">
    <property type="entry name" value="LD22662P"/>
    <property type="match status" value="1"/>
</dbReference>
<proteinExistence type="inferred from homology"/>
<dbReference type="Proteomes" id="UP000287033">
    <property type="component" value="Unassembled WGS sequence"/>
</dbReference>
<evidence type="ECO:0000256" key="5">
    <source>
        <dbReference type="ARBA" id="ARBA00025878"/>
    </source>
</evidence>
<organism evidence="7 8">
    <name type="scientific">Chiloscyllium punctatum</name>
    <name type="common">Brownbanded bambooshark</name>
    <name type="synonym">Hemiscyllium punctatum</name>
    <dbReference type="NCBI Taxonomy" id="137246"/>
    <lineage>
        <taxon>Eukaryota</taxon>
        <taxon>Metazoa</taxon>
        <taxon>Chordata</taxon>
        <taxon>Craniata</taxon>
        <taxon>Vertebrata</taxon>
        <taxon>Chondrichthyes</taxon>
        <taxon>Elasmobranchii</taxon>
        <taxon>Galeomorphii</taxon>
        <taxon>Galeoidea</taxon>
        <taxon>Orectolobiformes</taxon>
        <taxon>Hemiscylliidae</taxon>
        <taxon>Chiloscyllium</taxon>
    </lineage>
</organism>
<dbReference type="Pfam" id="PF00571">
    <property type="entry name" value="CBS"/>
    <property type="match status" value="1"/>
</dbReference>
<dbReference type="GO" id="GO:0019887">
    <property type="term" value="F:protein kinase regulator activity"/>
    <property type="evidence" value="ECO:0007669"/>
    <property type="project" value="TreeGrafter"/>
</dbReference>
<evidence type="ECO:0000256" key="2">
    <source>
        <dbReference type="ARBA" id="ARBA00022737"/>
    </source>
</evidence>
<dbReference type="InterPro" id="IPR000644">
    <property type="entry name" value="CBS_dom"/>
</dbReference>
<dbReference type="GO" id="GO:0005737">
    <property type="term" value="C:cytoplasm"/>
    <property type="evidence" value="ECO:0007669"/>
    <property type="project" value="TreeGrafter"/>
</dbReference>
<dbReference type="GO" id="GO:0005634">
    <property type="term" value="C:nucleus"/>
    <property type="evidence" value="ECO:0007669"/>
    <property type="project" value="TreeGrafter"/>
</dbReference>
<evidence type="ECO:0000313" key="7">
    <source>
        <dbReference type="EMBL" id="GCC47407.1"/>
    </source>
</evidence>
<dbReference type="InterPro" id="IPR046342">
    <property type="entry name" value="CBS_dom_sf"/>
</dbReference>
<dbReference type="GO" id="GO:0006633">
    <property type="term" value="P:fatty acid biosynthetic process"/>
    <property type="evidence" value="ECO:0007669"/>
    <property type="project" value="UniProtKB-KW"/>
</dbReference>
<feature type="domain" description="CBS" evidence="6">
    <location>
        <begin position="23"/>
        <end position="55"/>
    </location>
</feature>
<dbReference type="STRING" id="137246.A0A401TXM5"/>
<evidence type="ECO:0000256" key="4">
    <source>
        <dbReference type="ARBA" id="ARBA00023160"/>
    </source>
</evidence>
<sequence>ASKLPKPSFMKKTLEELAIGTYKDVAVIEETSSVYEALGIFVARRVSALPVVNKLGK</sequence>
<keyword evidence="4" id="KW-0444">Lipid biosynthesis</keyword>
<comment type="similarity">
    <text evidence="1">Belongs to the 5'-AMP-activated protein kinase gamma subunit family.</text>
</comment>
<dbReference type="GO" id="GO:0016208">
    <property type="term" value="F:AMP binding"/>
    <property type="evidence" value="ECO:0007669"/>
    <property type="project" value="TreeGrafter"/>
</dbReference>
<gene>
    <name evidence="7" type="ORF">chiPu_0031456</name>
</gene>
<protein>
    <recommendedName>
        <fullName evidence="6">CBS domain-containing protein</fullName>
    </recommendedName>
</protein>
<comment type="subunit">
    <text evidence="5">AMPK is a heterotrimer of an alpha catalytic subunit (PRKAA1 or PRKAA2), a beta (PRKAB1 or PRKAB2) and a gamma non-catalytic subunits (PRKAG1, PRKAG2 or PRKAG3). Interacts with FNIP1 and FNIP2.</text>
</comment>
<keyword evidence="3" id="KW-0129">CBS domain</keyword>